<evidence type="ECO:0000313" key="4">
    <source>
        <dbReference type="Proteomes" id="UP001501175"/>
    </source>
</evidence>
<name>A0ABP8NP56_9BACT</name>
<evidence type="ECO:0000313" key="3">
    <source>
        <dbReference type="EMBL" id="GAA4470444.1"/>
    </source>
</evidence>
<evidence type="ECO:0000256" key="1">
    <source>
        <dbReference type="SAM" id="MobiDB-lite"/>
    </source>
</evidence>
<dbReference type="Pfam" id="PF12728">
    <property type="entry name" value="HTH_17"/>
    <property type="match status" value="1"/>
</dbReference>
<sequence>MTVDFQKLVEDVSGIKDMLLTLTARLDNQQPATAPPADEILTVGQAADLLDLTTATVYGLVWERKIPFAKQGKRLYFSRQELTEWIRSGRQKTSAELTQEARQLIEHRQTRRTRSKEAKSKGGLTAA</sequence>
<organism evidence="3 4">
    <name type="scientific">Nibrella saemangeumensis</name>
    <dbReference type="NCBI Taxonomy" id="1084526"/>
    <lineage>
        <taxon>Bacteria</taxon>
        <taxon>Pseudomonadati</taxon>
        <taxon>Bacteroidota</taxon>
        <taxon>Cytophagia</taxon>
        <taxon>Cytophagales</taxon>
        <taxon>Spirosomataceae</taxon>
        <taxon>Nibrella</taxon>
    </lineage>
</organism>
<feature type="domain" description="Helix-turn-helix" evidence="2">
    <location>
        <begin position="41"/>
        <end position="89"/>
    </location>
</feature>
<feature type="compositionally biased region" description="Polar residues" evidence="1">
    <location>
        <begin position="92"/>
        <end position="101"/>
    </location>
</feature>
<dbReference type="NCBIfam" id="TIGR01764">
    <property type="entry name" value="excise"/>
    <property type="match status" value="1"/>
</dbReference>
<dbReference type="RefSeq" id="WP_345250033.1">
    <property type="nucleotide sequence ID" value="NZ_BAABHD010000084.1"/>
</dbReference>
<evidence type="ECO:0000259" key="2">
    <source>
        <dbReference type="Pfam" id="PF12728"/>
    </source>
</evidence>
<dbReference type="InterPro" id="IPR041657">
    <property type="entry name" value="HTH_17"/>
</dbReference>
<dbReference type="InterPro" id="IPR010093">
    <property type="entry name" value="SinI_DNA-bd"/>
</dbReference>
<feature type="region of interest" description="Disordered" evidence="1">
    <location>
        <begin position="92"/>
        <end position="127"/>
    </location>
</feature>
<dbReference type="EMBL" id="BAABHD010000084">
    <property type="protein sequence ID" value="GAA4470444.1"/>
    <property type="molecule type" value="Genomic_DNA"/>
</dbReference>
<keyword evidence="4" id="KW-1185">Reference proteome</keyword>
<proteinExistence type="predicted"/>
<reference evidence="4" key="1">
    <citation type="journal article" date="2019" name="Int. J. Syst. Evol. Microbiol.">
        <title>The Global Catalogue of Microorganisms (GCM) 10K type strain sequencing project: providing services to taxonomists for standard genome sequencing and annotation.</title>
        <authorList>
            <consortium name="The Broad Institute Genomics Platform"/>
            <consortium name="The Broad Institute Genome Sequencing Center for Infectious Disease"/>
            <person name="Wu L."/>
            <person name="Ma J."/>
        </authorList>
    </citation>
    <scope>NUCLEOTIDE SEQUENCE [LARGE SCALE GENOMIC DNA]</scope>
    <source>
        <strain evidence="4">JCM 17927</strain>
    </source>
</reference>
<dbReference type="Proteomes" id="UP001501175">
    <property type="component" value="Unassembled WGS sequence"/>
</dbReference>
<protein>
    <recommendedName>
        <fullName evidence="2">Helix-turn-helix domain-containing protein</fullName>
    </recommendedName>
</protein>
<accession>A0ABP8NP56</accession>
<comment type="caution">
    <text evidence="3">The sequence shown here is derived from an EMBL/GenBank/DDBJ whole genome shotgun (WGS) entry which is preliminary data.</text>
</comment>
<gene>
    <name evidence="3" type="ORF">GCM10023189_59040</name>
</gene>